<dbReference type="EMBL" id="UINC01173642">
    <property type="protein sequence ID" value="SVD79349.1"/>
    <property type="molecule type" value="Genomic_DNA"/>
</dbReference>
<reference evidence="1" key="1">
    <citation type="submission" date="2018-05" db="EMBL/GenBank/DDBJ databases">
        <authorList>
            <person name="Lanie J.A."/>
            <person name="Ng W.-L."/>
            <person name="Kazmierczak K.M."/>
            <person name="Andrzejewski T.M."/>
            <person name="Davidsen T.M."/>
            <person name="Wayne K.J."/>
            <person name="Tettelin H."/>
            <person name="Glass J.I."/>
            <person name="Rusch D."/>
            <person name="Podicherti R."/>
            <person name="Tsui H.-C.T."/>
            <person name="Winkler M.E."/>
        </authorList>
    </citation>
    <scope>NUCLEOTIDE SEQUENCE</scope>
</reference>
<proteinExistence type="predicted"/>
<name>A0A382Y8N8_9ZZZZ</name>
<evidence type="ECO:0000313" key="1">
    <source>
        <dbReference type="EMBL" id="SVD79349.1"/>
    </source>
</evidence>
<dbReference type="AlphaFoldDB" id="A0A382Y8N8"/>
<protein>
    <submittedName>
        <fullName evidence="1">Uncharacterized protein</fullName>
    </submittedName>
</protein>
<accession>A0A382Y8N8</accession>
<sequence>SEHVQVDYADGVYVVQSGIATT</sequence>
<organism evidence="1">
    <name type="scientific">marine metagenome</name>
    <dbReference type="NCBI Taxonomy" id="408172"/>
    <lineage>
        <taxon>unclassified sequences</taxon>
        <taxon>metagenomes</taxon>
        <taxon>ecological metagenomes</taxon>
    </lineage>
</organism>
<feature type="non-terminal residue" evidence="1">
    <location>
        <position position="1"/>
    </location>
</feature>
<gene>
    <name evidence="1" type="ORF">METZ01_LOCUS432203</name>
</gene>